<evidence type="ECO:0000259" key="5">
    <source>
        <dbReference type="PROSITE" id="PS50240"/>
    </source>
</evidence>
<evidence type="ECO:0000256" key="4">
    <source>
        <dbReference type="SAM" id="SignalP"/>
    </source>
</evidence>
<gene>
    <name evidence="6" type="ORF">E8E12_000872</name>
</gene>
<comment type="similarity">
    <text evidence="1">Belongs to the peptidase S1 family.</text>
</comment>
<proteinExistence type="inferred from homology"/>
<dbReference type="PROSITE" id="PS00135">
    <property type="entry name" value="TRYPSIN_SER"/>
    <property type="match status" value="1"/>
</dbReference>
<feature type="chain" id="PRO_5040261461" description="Peptidase S1 domain-containing protein" evidence="4">
    <location>
        <begin position="19"/>
        <end position="287"/>
    </location>
</feature>
<sequence length="287" mass="30796">MTIKILLAALLVPALAFAIIPPQPERNATIRIIGGVDAEKNDFPYLVSLQLRTRQDLEHFCGGSLLDATTILTAAHCVRFLSNYGDDAADVFVRVGSLSTSSGGDLIRARSLVAHPDSMSLHAEYGSDVGIIKLSDSVPNADSFEFAALSLDGSRLRAGTMLSTAGWGQTTPSEYDEYSDRLQKIDVPFVTSKNCEAAYRKLRQQTRNFHYPEEIDNTMFCAGYTKNTVFVNDQDACPGDSGGPIVHTASGAVIGLVSLGMPCGEDGAPGVYANIAGLRDFIDKHMG</sequence>
<dbReference type="Proteomes" id="UP000758155">
    <property type="component" value="Unassembled WGS sequence"/>
</dbReference>
<dbReference type="PANTHER" id="PTHR24276">
    <property type="entry name" value="POLYSERASE-RELATED"/>
    <property type="match status" value="1"/>
</dbReference>
<dbReference type="PANTHER" id="PTHR24276:SF98">
    <property type="entry name" value="FI18310P1-RELATED"/>
    <property type="match status" value="1"/>
</dbReference>
<organism evidence="6 7">
    <name type="scientific">Didymella heteroderae</name>
    <dbReference type="NCBI Taxonomy" id="1769908"/>
    <lineage>
        <taxon>Eukaryota</taxon>
        <taxon>Fungi</taxon>
        <taxon>Dikarya</taxon>
        <taxon>Ascomycota</taxon>
        <taxon>Pezizomycotina</taxon>
        <taxon>Dothideomycetes</taxon>
        <taxon>Pleosporomycetidae</taxon>
        <taxon>Pleosporales</taxon>
        <taxon>Pleosporineae</taxon>
        <taxon>Didymellaceae</taxon>
        <taxon>Didymella</taxon>
    </lineage>
</organism>
<dbReference type="GO" id="GO:0004252">
    <property type="term" value="F:serine-type endopeptidase activity"/>
    <property type="evidence" value="ECO:0007669"/>
    <property type="project" value="InterPro"/>
</dbReference>
<dbReference type="SUPFAM" id="SSF50494">
    <property type="entry name" value="Trypsin-like serine proteases"/>
    <property type="match status" value="1"/>
</dbReference>
<keyword evidence="4" id="KW-0732">Signal</keyword>
<dbReference type="InterPro" id="IPR001314">
    <property type="entry name" value="Peptidase_S1A"/>
</dbReference>
<evidence type="ECO:0000313" key="7">
    <source>
        <dbReference type="Proteomes" id="UP000758155"/>
    </source>
</evidence>
<dbReference type="InterPro" id="IPR050430">
    <property type="entry name" value="Peptidase_S1"/>
</dbReference>
<dbReference type="EMBL" id="SWKV01000083">
    <property type="protein sequence ID" value="KAF3033306.1"/>
    <property type="molecule type" value="Genomic_DNA"/>
</dbReference>
<evidence type="ECO:0000256" key="1">
    <source>
        <dbReference type="ARBA" id="ARBA00007664"/>
    </source>
</evidence>
<comment type="caution">
    <text evidence="6">The sequence shown here is derived from an EMBL/GenBank/DDBJ whole genome shotgun (WGS) entry which is preliminary data.</text>
</comment>
<dbReference type="Pfam" id="PF00089">
    <property type="entry name" value="Trypsin"/>
    <property type="match status" value="1"/>
</dbReference>
<keyword evidence="3" id="KW-0378">Hydrolase</keyword>
<reference evidence="6" key="1">
    <citation type="submission" date="2019-04" db="EMBL/GenBank/DDBJ databases">
        <title>Sequencing of skin fungus with MAO and IRED activity.</title>
        <authorList>
            <person name="Marsaioli A.J."/>
            <person name="Bonatto J.M.C."/>
            <person name="Reis Junior O."/>
        </authorList>
    </citation>
    <scope>NUCLEOTIDE SEQUENCE</scope>
    <source>
        <strain evidence="6">28M1</strain>
    </source>
</reference>
<keyword evidence="7" id="KW-1185">Reference proteome</keyword>
<dbReference type="InterPro" id="IPR001254">
    <property type="entry name" value="Trypsin_dom"/>
</dbReference>
<keyword evidence="3" id="KW-0720">Serine protease</keyword>
<feature type="domain" description="Peptidase S1" evidence="5">
    <location>
        <begin position="32"/>
        <end position="287"/>
    </location>
</feature>
<name>A0A9P4WIQ0_9PLEO</name>
<dbReference type="PROSITE" id="PS50240">
    <property type="entry name" value="TRYPSIN_DOM"/>
    <property type="match status" value="1"/>
</dbReference>
<dbReference type="Gene3D" id="2.40.10.10">
    <property type="entry name" value="Trypsin-like serine proteases"/>
    <property type="match status" value="1"/>
</dbReference>
<evidence type="ECO:0000313" key="6">
    <source>
        <dbReference type="EMBL" id="KAF3033306.1"/>
    </source>
</evidence>
<feature type="signal peptide" evidence="4">
    <location>
        <begin position="1"/>
        <end position="18"/>
    </location>
</feature>
<dbReference type="SMART" id="SM00020">
    <property type="entry name" value="Tryp_SPc"/>
    <property type="match status" value="1"/>
</dbReference>
<protein>
    <recommendedName>
        <fullName evidence="5">Peptidase S1 domain-containing protein</fullName>
    </recommendedName>
</protein>
<dbReference type="CDD" id="cd00190">
    <property type="entry name" value="Tryp_SPc"/>
    <property type="match status" value="1"/>
</dbReference>
<dbReference type="PRINTS" id="PR00722">
    <property type="entry name" value="CHYMOTRYPSIN"/>
</dbReference>
<dbReference type="AlphaFoldDB" id="A0A9P4WIQ0"/>
<dbReference type="PROSITE" id="PS00134">
    <property type="entry name" value="TRYPSIN_HIS"/>
    <property type="match status" value="1"/>
</dbReference>
<keyword evidence="3" id="KW-0645">Protease</keyword>
<dbReference type="GO" id="GO:0006508">
    <property type="term" value="P:proteolysis"/>
    <property type="evidence" value="ECO:0007669"/>
    <property type="project" value="UniProtKB-KW"/>
</dbReference>
<evidence type="ECO:0000256" key="3">
    <source>
        <dbReference type="RuleBase" id="RU363034"/>
    </source>
</evidence>
<dbReference type="OrthoDB" id="3796598at2759"/>
<accession>A0A9P4WIQ0</accession>
<dbReference type="InterPro" id="IPR033116">
    <property type="entry name" value="TRYPSIN_SER"/>
</dbReference>
<evidence type="ECO:0000256" key="2">
    <source>
        <dbReference type="ARBA" id="ARBA00023157"/>
    </source>
</evidence>
<dbReference type="InterPro" id="IPR018114">
    <property type="entry name" value="TRYPSIN_HIS"/>
</dbReference>
<dbReference type="InterPro" id="IPR009003">
    <property type="entry name" value="Peptidase_S1_PA"/>
</dbReference>
<dbReference type="InterPro" id="IPR043504">
    <property type="entry name" value="Peptidase_S1_PA_chymotrypsin"/>
</dbReference>
<keyword evidence="2" id="KW-1015">Disulfide bond</keyword>